<dbReference type="EMBL" id="CAJNOW010000040">
    <property type="protein sequence ID" value="CAF1216993.1"/>
    <property type="molecule type" value="Genomic_DNA"/>
</dbReference>
<evidence type="ECO:0000313" key="2">
    <source>
        <dbReference type="EMBL" id="CAF1518741.1"/>
    </source>
</evidence>
<evidence type="ECO:0000313" key="7">
    <source>
        <dbReference type="EMBL" id="CAF4321928.1"/>
    </source>
</evidence>
<dbReference type="Proteomes" id="UP000676336">
    <property type="component" value="Unassembled WGS sequence"/>
</dbReference>
<evidence type="ECO:0000313" key="1">
    <source>
        <dbReference type="EMBL" id="CAF1216993.1"/>
    </source>
</evidence>
<evidence type="ECO:0000313" key="8">
    <source>
        <dbReference type="EMBL" id="CAF4395882.1"/>
    </source>
</evidence>
<gene>
    <name evidence="2" type="ORF">CJN711_LOCUS28258</name>
    <name evidence="9" type="ORF">GIL414_LOCUS53098</name>
    <name evidence="1" type="ORF">KQP761_LOCUS617</name>
    <name evidence="3" type="ORF">MBJ925_LOCUS4225</name>
    <name evidence="8" type="ORF">OVN521_LOCUS34583</name>
    <name evidence="6" type="ORF">SMN809_LOCUS5630</name>
    <name evidence="7" type="ORF">UXM345_LOCUS34518</name>
    <name evidence="4" type="ORF">WKI299_LOCUS4248</name>
    <name evidence="5" type="ORF">XDN619_LOCUS10384</name>
</gene>
<dbReference type="Proteomes" id="UP000681720">
    <property type="component" value="Unassembled WGS sequence"/>
</dbReference>
<name>A0A820JCU1_9BILA</name>
<dbReference type="AlphaFoldDB" id="A0A820JCU1"/>
<organism evidence="7 10">
    <name type="scientific">Rotaria magnacalcarata</name>
    <dbReference type="NCBI Taxonomy" id="392030"/>
    <lineage>
        <taxon>Eukaryota</taxon>
        <taxon>Metazoa</taxon>
        <taxon>Spiralia</taxon>
        <taxon>Gnathifera</taxon>
        <taxon>Rotifera</taxon>
        <taxon>Eurotatoria</taxon>
        <taxon>Bdelloidea</taxon>
        <taxon>Philodinida</taxon>
        <taxon>Philodinidae</taxon>
        <taxon>Rotaria</taxon>
    </lineage>
</organism>
<dbReference type="Proteomes" id="UP000663842">
    <property type="component" value="Unassembled WGS sequence"/>
</dbReference>
<evidence type="ECO:0000313" key="4">
    <source>
        <dbReference type="EMBL" id="CAF1990573.1"/>
    </source>
</evidence>
<dbReference type="Proteomes" id="UP000663824">
    <property type="component" value="Unassembled WGS sequence"/>
</dbReference>
<dbReference type="Proteomes" id="UP000663887">
    <property type="component" value="Unassembled WGS sequence"/>
</dbReference>
<dbReference type="EMBL" id="CAJOBJ010183437">
    <property type="protein sequence ID" value="CAF4926704.1"/>
    <property type="molecule type" value="Genomic_DNA"/>
</dbReference>
<accession>A0A820JCU1</accession>
<evidence type="ECO:0000313" key="5">
    <source>
        <dbReference type="EMBL" id="CAF2059839.1"/>
    </source>
</evidence>
<evidence type="ECO:0000313" key="3">
    <source>
        <dbReference type="EMBL" id="CAF1930770.1"/>
    </source>
</evidence>
<dbReference type="EMBL" id="CAJNRG010003720">
    <property type="protein sequence ID" value="CAF2059839.1"/>
    <property type="molecule type" value="Genomic_DNA"/>
</dbReference>
<dbReference type="EMBL" id="CAJNRF010001003">
    <property type="protein sequence ID" value="CAF1990573.1"/>
    <property type="molecule type" value="Genomic_DNA"/>
</dbReference>
<proteinExistence type="predicted"/>
<evidence type="ECO:0000313" key="9">
    <source>
        <dbReference type="EMBL" id="CAF4926704.1"/>
    </source>
</evidence>
<keyword evidence="11" id="KW-1185">Reference proteome</keyword>
<dbReference type="EMBL" id="CAJOBI010001440">
    <property type="protein sequence ID" value="CAF3881427.1"/>
    <property type="molecule type" value="Genomic_DNA"/>
</dbReference>
<comment type="caution">
    <text evidence="7">The sequence shown here is derived from an EMBL/GenBank/DDBJ whole genome shotgun (WGS) entry which is preliminary data.</text>
</comment>
<evidence type="ECO:0000313" key="6">
    <source>
        <dbReference type="EMBL" id="CAF3881427.1"/>
    </source>
</evidence>
<dbReference type="EMBL" id="CAJNRE010000697">
    <property type="protein sequence ID" value="CAF1930770.1"/>
    <property type="molecule type" value="Genomic_DNA"/>
</dbReference>
<reference evidence="7" key="1">
    <citation type="submission" date="2021-02" db="EMBL/GenBank/DDBJ databases">
        <authorList>
            <person name="Nowell W R."/>
        </authorList>
    </citation>
    <scope>NUCLEOTIDE SEQUENCE</scope>
</reference>
<dbReference type="Proteomes" id="UP000663866">
    <property type="component" value="Unassembled WGS sequence"/>
</dbReference>
<dbReference type="EMBL" id="CAJOBF010012717">
    <property type="protein sequence ID" value="CAF4321928.1"/>
    <property type="molecule type" value="Genomic_DNA"/>
</dbReference>
<dbReference type="EMBL" id="CAJNOV010013368">
    <property type="protein sequence ID" value="CAF1518741.1"/>
    <property type="molecule type" value="Genomic_DNA"/>
</dbReference>
<evidence type="ECO:0000313" key="11">
    <source>
        <dbReference type="Proteomes" id="UP000663866"/>
    </source>
</evidence>
<dbReference type="Proteomes" id="UP000663855">
    <property type="component" value="Unassembled WGS sequence"/>
</dbReference>
<sequence length="227" mass="26203">MSANNEFSWIPYNPDVDVSKLNSMDDSHPSTTNVMKKPSESIEAVTLKGIVLNIRAKYSYKHLSDFIDELMSANTHIPSNENGQSVSTLHQYTLISTREPIDMSNQSIRETYRPNLYIRKNDAFGPWNFNFLLNLLEIDYQIDEPNQTIFPKVWKTNSATKVRINRQQKESNEESTTIDTEETDVTLEGLLKKICEQNKCDGSEAKLWLRTLKGKTTNEIFRVNIKY</sequence>
<dbReference type="Proteomes" id="UP000663856">
    <property type="component" value="Unassembled WGS sequence"/>
</dbReference>
<protein>
    <submittedName>
        <fullName evidence="7">Uncharacterized protein</fullName>
    </submittedName>
</protein>
<evidence type="ECO:0000313" key="10">
    <source>
        <dbReference type="Proteomes" id="UP000663842"/>
    </source>
</evidence>
<dbReference type="OrthoDB" id="10058808at2759"/>
<dbReference type="Proteomes" id="UP000663834">
    <property type="component" value="Unassembled WGS sequence"/>
</dbReference>
<dbReference type="EMBL" id="CAJOBG010040234">
    <property type="protein sequence ID" value="CAF4395882.1"/>
    <property type="molecule type" value="Genomic_DNA"/>
</dbReference>